<feature type="compositionally biased region" description="Acidic residues" evidence="4">
    <location>
        <begin position="115"/>
        <end position="147"/>
    </location>
</feature>
<feature type="compositionally biased region" description="Basic and acidic residues" evidence="4">
    <location>
        <begin position="21"/>
        <end position="30"/>
    </location>
</feature>
<evidence type="ECO:0000313" key="7">
    <source>
        <dbReference type="Proteomes" id="UP000595224"/>
    </source>
</evidence>
<evidence type="ECO:0000256" key="4">
    <source>
        <dbReference type="SAM" id="MobiDB-lite"/>
    </source>
</evidence>
<protein>
    <recommendedName>
        <fullName evidence="8">Tetratricopeptide repeat protein</fullName>
    </recommendedName>
</protein>
<feature type="region of interest" description="Disordered" evidence="4">
    <location>
        <begin position="21"/>
        <end position="438"/>
    </location>
</feature>
<dbReference type="InterPro" id="IPR058123">
    <property type="entry name" value="FlcA_N"/>
</dbReference>
<organism evidence="6 7">
    <name type="scientific">Treponema peruense</name>
    <dbReference type="NCBI Taxonomy" id="2787628"/>
    <lineage>
        <taxon>Bacteria</taxon>
        <taxon>Pseudomonadati</taxon>
        <taxon>Spirochaetota</taxon>
        <taxon>Spirochaetia</taxon>
        <taxon>Spirochaetales</taxon>
        <taxon>Treponemataceae</taxon>
        <taxon>Treponema</taxon>
    </lineage>
</organism>
<dbReference type="AlphaFoldDB" id="A0A7T3V5M3"/>
<keyword evidence="5" id="KW-0812">Transmembrane</keyword>
<evidence type="ECO:0008006" key="8">
    <source>
        <dbReference type="Google" id="ProtNLM"/>
    </source>
</evidence>
<dbReference type="Proteomes" id="UP000595224">
    <property type="component" value="Chromosome"/>
</dbReference>
<dbReference type="NCBIfam" id="NF047372">
    <property type="entry name" value="FlcA_NTERM"/>
    <property type="match status" value="1"/>
</dbReference>
<evidence type="ECO:0000256" key="5">
    <source>
        <dbReference type="SAM" id="Phobius"/>
    </source>
</evidence>
<dbReference type="PANTHER" id="PTHR45586">
    <property type="entry name" value="TPR REPEAT-CONTAINING PROTEIN PA4667"/>
    <property type="match status" value="1"/>
</dbReference>
<dbReference type="NCBIfam" id="NF047371">
    <property type="entry name" value="FlcA_CTERM"/>
    <property type="match status" value="1"/>
</dbReference>
<dbReference type="InterPro" id="IPR058109">
    <property type="entry name" value="FlcA_C"/>
</dbReference>
<dbReference type="InterPro" id="IPR011990">
    <property type="entry name" value="TPR-like_helical_dom_sf"/>
</dbReference>
<proteinExistence type="predicted"/>
<dbReference type="InterPro" id="IPR051012">
    <property type="entry name" value="CellSynth/LPSAsmb/PSIAsmb"/>
</dbReference>
<feature type="repeat" description="TPR" evidence="3">
    <location>
        <begin position="600"/>
        <end position="633"/>
    </location>
</feature>
<dbReference type="Gene3D" id="1.25.40.10">
    <property type="entry name" value="Tetratricopeptide repeat domain"/>
    <property type="match status" value="2"/>
</dbReference>
<keyword evidence="1" id="KW-0677">Repeat</keyword>
<reference evidence="6 7" key="1">
    <citation type="submission" date="2020-11" db="EMBL/GenBank/DDBJ databases">
        <title>Treponema Peruensis nv. sp., first commensal Treponema isolated from human feces.</title>
        <authorList>
            <person name="Belkhou C."/>
            <person name="Raes J."/>
        </authorList>
    </citation>
    <scope>NUCLEOTIDE SEQUENCE [LARGE SCALE GENOMIC DNA]</scope>
    <source>
        <strain evidence="6 7">RCC2812</strain>
    </source>
</reference>
<evidence type="ECO:0000256" key="3">
    <source>
        <dbReference type="PROSITE-ProRule" id="PRU00339"/>
    </source>
</evidence>
<feature type="transmembrane region" description="Helical" evidence="5">
    <location>
        <begin position="569"/>
        <end position="594"/>
    </location>
</feature>
<dbReference type="InterPro" id="IPR019734">
    <property type="entry name" value="TPR_rpt"/>
</dbReference>
<feature type="compositionally biased region" description="Acidic residues" evidence="4">
    <location>
        <begin position="309"/>
        <end position="319"/>
    </location>
</feature>
<dbReference type="SUPFAM" id="SSF48452">
    <property type="entry name" value="TPR-like"/>
    <property type="match status" value="2"/>
</dbReference>
<keyword evidence="7" id="KW-1185">Reference proteome</keyword>
<gene>
    <name evidence="6" type="ORF">IWA51_03670</name>
</gene>
<feature type="compositionally biased region" description="Basic and acidic residues" evidence="4">
    <location>
        <begin position="177"/>
        <end position="189"/>
    </location>
</feature>
<sequence>MPGLSQLQKFNADLLNLGDEVKIRSARGEKPVTVSIPSDVEDRDDSDDFKLGMPTLSEEEQAQADAAAAEMEREANDFSDITGESSDSDEDTAPLTPVAAAPDVSDLLSAGSDMDFSDLDLSDFQDEPSEPEPEPEPIEVPIEDMDLDALLAPKPKTEPEPKPVSKPRPKPVQRPVKKAEPAPKPEQQVKKPAAAQNTPSSEPDFGFSGLFDEPGDKDGKKEESAPIASSTGDSDFDGDFESINMNDGIPSEFDGISDVAPEQPFQDKKSPEPAPEPESAPESGTDDLPGNESFDGLPEDFGAETSDSAAEDTETDMPDFSDMPDIPDFPDTDDGSKENTENNTTAEQNEPSESVNDMFNTDGLDDDISAPSDEGDKTGGLEAVPDDFFNLPEKGSEPAPDMDVPEEVFSAPEMDGVDFSSEPESSSDSDDFSFGGDGEFSIPGFSDTVTADLEHKPKVETPDYSGAMESPKNSFTDAEYKRFQKNLSEYPLNVRIALEELVVKDEFTDDAVFSILEKVLRKVPARSLASDIEKMLDITLEVPRDFERRSAAEYEAYKKSMEYQLKNRIIPGAILTAFAAVMVFCIFTLTNVFIYKPARASSLYHQGYTLLEAGLYPQADDKFNTALTYHPSKKWFYRYASGFREHKQYERSRLMYKSILSRYRHEIFAGLDWADMELYDLYNYEEAERILKREVLDYHINDERALLKLGDVYLEWATERDQSKFPLADEQYTLLINMYGSKDLYLSRKMRYSIRTDNLAQVLSYKEYFYPRKKALGSDDLTELSGYLLDKRFGRLRPSEAHLRSSIEDVRDLLERAVKADDKNAVALYNMGRYYRETSNSKGAAALFDSAIEQFEAQKTRSPRDTYKFINAYRFRGEEYKDARNYIPAEETYAKGLELFERERENAGFKGTEDVGRLYADMGDIYYFVAGDPDKALSNYVEAVNNSFDTSSVRYKIGNIQYHKKNYPAALGSFIRSQDASANDTHLLLALANTLSLSGDNFVARGYYERLLGILDSEKERHHILFPQVREDQADLVDTYMRAANNLGVTLTRIAGMTGDSSLNAQAIVNYQNSMRAWDALTRNQTTMIRMEGSNLAEQNVKYTVTTGSEFNPEIYTQIPRTLYGEDILE</sequence>
<evidence type="ECO:0000313" key="6">
    <source>
        <dbReference type="EMBL" id="QQA01722.1"/>
    </source>
</evidence>
<accession>A0A7T3V5M3</accession>
<evidence type="ECO:0000256" key="2">
    <source>
        <dbReference type="ARBA" id="ARBA00022803"/>
    </source>
</evidence>
<dbReference type="SMART" id="SM00028">
    <property type="entry name" value="TPR"/>
    <property type="match status" value="4"/>
</dbReference>
<keyword evidence="5" id="KW-0472">Membrane</keyword>
<keyword evidence="2 3" id="KW-0802">TPR repeat</keyword>
<keyword evidence="5" id="KW-1133">Transmembrane helix</keyword>
<evidence type="ECO:0000256" key="1">
    <source>
        <dbReference type="ARBA" id="ARBA00022737"/>
    </source>
</evidence>
<dbReference type="PROSITE" id="PS50005">
    <property type="entry name" value="TPR"/>
    <property type="match status" value="1"/>
</dbReference>
<dbReference type="EMBL" id="CP064936">
    <property type="protein sequence ID" value="QQA01722.1"/>
    <property type="molecule type" value="Genomic_DNA"/>
</dbReference>
<name>A0A7T3V5M3_9SPIR</name>
<dbReference type="PANTHER" id="PTHR45586:SF1">
    <property type="entry name" value="LIPOPOLYSACCHARIDE ASSEMBLY PROTEIN B"/>
    <property type="match status" value="1"/>
</dbReference>
<feature type="compositionally biased region" description="Basic and acidic residues" evidence="4">
    <location>
        <begin position="214"/>
        <end position="224"/>
    </location>
</feature>
<dbReference type="RefSeq" id="WP_198443274.1">
    <property type="nucleotide sequence ID" value="NZ_CBCSHE010000002.1"/>
</dbReference>
<dbReference type="KEGG" id="tper:IWA51_03670"/>